<keyword evidence="4 6" id="KW-0808">Transferase</keyword>
<comment type="cofactor">
    <cofactor evidence="1 6">
        <name>pyridoxal 5'-phosphate</name>
        <dbReference type="ChEBI" id="CHEBI:597326"/>
    </cofactor>
</comment>
<evidence type="ECO:0000313" key="9">
    <source>
        <dbReference type="Proteomes" id="UP000243524"/>
    </source>
</evidence>
<sequence>MEELLNTQVKNIEISGIRKFFNLVQGKEDIISLTIGQPDFKTPNHIKDAAKLALDHNHTTYTPNAGLPELRNAIQDYVKEKYQLSYDFSDEIIVTVGASQGIDITLRTILNPGDEVLLPSPVYPGYEPLIRLAGGIPVHVDTTNNGFKFTADLIEEQINERTKCVILPYPSNPTGVTLTEEELKGIVQVIKEKSIFLLADEIYSELTYDVPHRSIGTFEEIRGQSIIIQGLSKSHSMTGFRIGYVLAPAAIQQHILKVHQYNVSCATSTSQHAALEALKNGQTDPVEMRDEYRKRRDYVLSRLERMNIEVVKPEGAFYVFPKLKLEGFSSFDLAVKLLEEYGLALVPGDAFSSCGEGYVRLSYAYNIETLSKGLDRLESFVNKELIKK</sequence>
<comment type="caution">
    <text evidence="8">The sequence shown here is derived from an EMBL/GenBank/DDBJ whole genome shotgun (WGS) entry which is preliminary data.</text>
</comment>
<dbReference type="InterPro" id="IPR004838">
    <property type="entry name" value="NHTrfase_class1_PyrdxlP-BS"/>
</dbReference>
<comment type="similarity">
    <text evidence="2 6">Belongs to the class-I pyridoxal-phosphate-dependent aminotransferase family.</text>
</comment>
<protein>
    <recommendedName>
        <fullName evidence="6">Aminotransferase</fullName>
        <ecNumber evidence="6">2.6.1.-</ecNumber>
    </recommendedName>
</protein>
<dbReference type="PANTHER" id="PTHR46383">
    <property type="entry name" value="ASPARTATE AMINOTRANSFERASE"/>
    <property type="match status" value="1"/>
</dbReference>
<evidence type="ECO:0000256" key="6">
    <source>
        <dbReference type="RuleBase" id="RU000481"/>
    </source>
</evidence>
<evidence type="ECO:0000313" key="8">
    <source>
        <dbReference type="EMBL" id="PKR78459.1"/>
    </source>
</evidence>
<gene>
    <name evidence="8" type="ORF">CEY16_01495</name>
</gene>
<dbReference type="NCBIfam" id="NF005817">
    <property type="entry name" value="PRK07683.1"/>
    <property type="match status" value="1"/>
</dbReference>
<dbReference type="InterPro" id="IPR015422">
    <property type="entry name" value="PyrdxlP-dep_Trfase_small"/>
</dbReference>
<dbReference type="Gene3D" id="3.40.640.10">
    <property type="entry name" value="Type I PLP-dependent aspartate aminotransferase-like (Major domain)"/>
    <property type="match status" value="1"/>
</dbReference>
<dbReference type="InterPro" id="IPR050596">
    <property type="entry name" value="AspAT/PAT-like"/>
</dbReference>
<evidence type="ECO:0000256" key="4">
    <source>
        <dbReference type="ARBA" id="ARBA00022679"/>
    </source>
</evidence>
<keyword evidence="9" id="KW-1185">Reference proteome</keyword>
<accession>A0A2I0QVY9</accession>
<dbReference type="EMBL" id="PJNH01000001">
    <property type="protein sequence ID" value="PKR78459.1"/>
    <property type="molecule type" value="Genomic_DNA"/>
</dbReference>
<dbReference type="AlphaFoldDB" id="A0A2I0QVY9"/>
<dbReference type="CDD" id="cd00609">
    <property type="entry name" value="AAT_like"/>
    <property type="match status" value="1"/>
</dbReference>
<proteinExistence type="inferred from homology"/>
<evidence type="ECO:0000256" key="3">
    <source>
        <dbReference type="ARBA" id="ARBA00022576"/>
    </source>
</evidence>
<dbReference type="Pfam" id="PF00155">
    <property type="entry name" value="Aminotran_1_2"/>
    <property type="match status" value="1"/>
</dbReference>
<keyword evidence="5" id="KW-0663">Pyridoxal phosphate</keyword>
<dbReference type="FunFam" id="3.40.640.10:FF:000033">
    <property type="entry name" value="Aspartate aminotransferase"/>
    <property type="match status" value="1"/>
</dbReference>
<evidence type="ECO:0000259" key="7">
    <source>
        <dbReference type="Pfam" id="PF00155"/>
    </source>
</evidence>
<dbReference type="EC" id="2.6.1.-" evidence="6"/>
<dbReference type="PANTHER" id="PTHR46383:SF4">
    <property type="entry name" value="AMINOTRANSFERASE"/>
    <property type="match status" value="1"/>
</dbReference>
<evidence type="ECO:0000256" key="5">
    <source>
        <dbReference type="ARBA" id="ARBA00022898"/>
    </source>
</evidence>
<dbReference type="RefSeq" id="WP_101330203.1">
    <property type="nucleotide sequence ID" value="NZ_PJNH01000001.1"/>
</dbReference>
<dbReference type="PRINTS" id="PR00753">
    <property type="entry name" value="ACCSYNTHASE"/>
</dbReference>
<dbReference type="PROSITE" id="PS00105">
    <property type="entry name" value="AA_TRANSFER_CLASS_1"/>
    <property type="match status" value="1"/>
</dbReference>
<evidence type="ECO:0000256" key="2">
    <source>
        <dbReference type="ARBA" id="ARBA00007441"/>
    </source>
</evidence>
<reference evidence="8 9" key="1">
    <citation type="submission" date="2017-06" db="EMBL/GenBank/DDBJ databases">
        <title>the draft geome sequence of Illustriluteabacillus marina B3227.</title>
        <authorList>
            <person name="He R.-H."/>
            <person name="Du Z.-J."/>
        </authorList>
    </citation>
    <scope>NUCLEOTIDE SEQUENCE [LARGE SCALE GENOMIC DNA]</scope>
    <source>
        <strain evidence="8 9">B3227</strain>
    </source>
</reference>
<organism evidence="8 9">
    <name type="scientific">Halalkalibacillus sediminis</name>
    <dbReference type="NCBI Taxonomy" id="2018042"/>
    <lineage>
        <taxon>Bacteria</taxon>
        <taxon>Bacillati</taxon>
        <taxon>Bacillota</taxon>
        <taxon>Bacilli</taxon>
        <taxon>Bacillales</taxon>
        <taxon>Bacillaceae</taxon>
        <taxon>Halalkalibacillus</taxon>
    </lineage>
</organism>
<dbReference type="SUPFAM" id="SSF53383">
    <property type="entry name" value="PLP-dependent transferases"/>
    <property type="match status" value="1"/>
</dbReference>
<dbReference type="InterPro" id="IPR004839">
    <property type="entry name" value="Aminotransferase_I/II_large"/>
</dbReference>
<dbReference type="GO" id="GO:0006520">
    <property type="term" value="P:amino acid metabolic process"/>
    <property type="evidence" value="ECO:0007669"/>
    <property type="project" value="InterPro"/>
</dbReference>
<name>A0A2I0QVY9_9BACI</name>
<dbReference type="OrthoDB" id="9802328at2"/>
<dbReference type="GO" id="GO:0008483">
    <property type="term" value="F:transaminase activity"/>
    <property type="evidence" value="ECO:0007669"/>
    <property type="project" value="UniProtKB-KW"/>
</dbReference>
<dbReference type="InterPro" id="IPR015424">
    <property type="entry name" value="PyrdxlP-dep_Trfase"/>
</dbReference>
<feature type="domain" description="Aminotransferase class I/classII large" evidence="7">
    <location>
        <begin position="29"/>
        <end position="377"/>
    </location>
</feature>
<dbReference type="GO" id="GO:0030170">
    <property type="term" value="F:pyridoxal phosphate binding"/>
    <property type="evidence" value="ECO:0007669"/>
    <property type="project" value="InterPro"/>
</dbReference>
<dbReference type="Proteomes" id="UP000243524">
    <property type="component" value="Unassembled WGS sequence"/>
</dbReference>
<evidence type="ECO:0000256" key="1">
    <source>
        <dbReference type="ARBA" id="ARBA00001933"/>
    </source>
</evidence>
<dbReference type="InterPro" id="IPR015421">
    <property type="entry name" value="PyrdxlP-dep_Trfase_major"/>
</dbReference>
<keyword evidence="3 6" id="KW-0032">Aminotransferase</keyword>
<dbReference type="Gene3D" id="3.90.1150.10">
    <property type="entry name" value="Aspartate Aminotransferase, domain 1"/>
    <property type="match status" value="1"/>
</dbReference>